<organism evidence="9 10">
    <name type="scientific">Psittacicella hinzii</name>
    <dbReference type="NCBI Taxonomy" id="2028575"/>
    <lineage>
        <taxon>Bacteria</taxon>
        <taxon>Pseudomonadati</taxon>
        <taxon>Pseudomonadota</taxon>
        <taxon>Gammaproteobacteria</taxon>
        <taxon>Pasteurellales</taxon>
        <taxon>Psittacicellaceae</taxon>
        <taxon>Psittacicella</taxon>
    </lineage>
</organism>
<dbReference type="HAMAP" id="MF_00171">
    <property type="entry name" value="TruA"/>
    <property type="match status" value="1"/>
</dbReference>
<evidence type="ECO:0000256" key="6">
    <source>
        <dbReference type="PIRSR" id="PIRSR001430-2"/>
    </source>
</evidence>
<evidence type="ECO:0000256" key="2">
    <source>
        <dbReference type="ARBA" id="ARBA00022694"/>
    </source>
</evidence>
<dbReference type="Proteomes" id="UP000265916">
    <property type="component" value="Unassembled WGS sequence"/>
</dbReference>
<dbReference type="InterPro" id="IPR020103">
    <property type="entry name" value="PsdUridine_synth_cat_dom_sf"/>
</dbReference>
<evidence type="ECO:0000313" key="10">
    <source>
        <dbReference type="Proteomes" id="UP000265916"/>
    </source>
</evidence>
<dbReference type="FunFam" id="3.30.70.580:FF:000001">
    <property type="entry name" value="tRNA pseudouridine synthase A"/>
    <property type="match status" value="1"/>
</dbReference>
<keyword evidence="10" id="KW-1185">Reference proteome</keyword>
<dbReference type="PANTHER" id="PTHR11142:SF0">
    <property type="entry name" value="TRNA PSEUDOURIDINE SYNTHASE-LIKE 1"/>
    <property type="match status" value="1"/>
</dbReference>
<evidence type="ECO:0000256" key="4">
    <source>
        <dbReference type="HAMAP-Rule" id="MF_00171"/>
    </source>
</evidence>
<evidence type="ECO:0000256" key="7">
    <source>
        <dbReference type="RuleBase" id="RU003792"/>
    </source>
</evidence>
<reference evidence="9 10" key="1">
    <citation type="submission" date="2017-08" db="EMBL/GenBank/DDBJ databases">
        <title>Reclassification of Bisgaard taxon 37 and 44.</title>
        <authorList>
            <person name="Christensen H."/>
        </authorList>
    </citation>
    <scope>NUCLEOTIDE SEQUENCE [LARGE SCALE GENOMIC DNA]</scope>
    <source>
        <strain evidence="9 10">111</strain>
    </source>
</reference>
<comment type="function">
    <text evidence="4">Formation of pseudouridine at positions 38, 39 and 40 in the anticodon stem and loop of transfer RNAs.</text>
</comment>
<dbReference type="GO" id="GO:0003723">
    <property type="term" value="F:RNA binding"/>
    <property type="evidence" value="ECO:0007669"/>
    <property type="project" value="InterPro"/>
</dbReference>
<keyword evidence="3 4" id="KW-0413">Isomerase</keyword>
<comment type="subunit">
    <text evidence="4">Homodimer.</text>
</comment>
<gene>
    <name evidence="4" type="primary">truA</name>
    <name evidence="9" type="ORF">CKF58_05245</name>
</gene>
<feature type="active site" description="Nucleophile" evidence="4 5">
    <location>
        <position position="81"/>
    </location>
</feature>
<dbReference type="PIRSF" id="PIRSF001430">
    <property type="entry name" value="tRNA_psdUrid_synth"/>
    <property type="match status" value="1"/>
</dbReference>
<evidence type="ECO:0000259" key="8">
    <source>
        <dbReference type="Pfam" id="PF01416"/>
    </source>
</evidence>
<dbReference type="EMBL" id="NRJG01000094">
    <property type="protein sequence ID" value="RIY37129.1"/>
    <property type="molecule type" value="Genomic_DNA"/>
</dbReference>
<dbReference type="InterPro" id="IPR001406">
    <property type="entry name" value="PsdUridine_synth_TruA"/>
</dbReference>
<dbReference type="NCBIfam" id="TIGR00071">
    <property type="entry name" value="hisT_truA"/>
    <property type="match status" value="1"/>
</dbReference>
<dbReference type="GO" id="GO:0031119">
    <property type="term" value="P:tRNA pseudouridine synthesis"/>
    <property type="evidence" value="ECO:0007669"/>
    <property type="project" value="UniProtKB-UniRule"/>
</dbReference>
<comment type="caution">
    <text evidence="4">Lacks conserved residue(s) required for the propagation of feature annotation.</text>
</comment>
<comment type="catalytic activity">
    <reaction evidence="4 7">
        <text>uridine(38/39/40) in tRNA = pseudouridine(38/39/40) in tRNA</text>
        <dbReference type="Rhea" id="RHEA:22376"/>
        <dbReference type="Rhea" id="RHEA-COMP:10085"/>
        <dbReference type="Rhea" id="RHEA-COMP:10087"/>
        <dbReference type="ChEBI" id="CHEBI:65314"/>
        <dbReference type="ChEBI" id="CHEBI:65315"/>
        <dbReference type="EC" id="5.4.99.12"/>
    </reaction>
</comment>
<comment type="caution">
    <text evidence="9">The sequence shown here is derived from an EMBL/GenBank/DDBJ whole genome shotgun (WGS) entry which is preliminary data.</text>
</comment>
<dbReference type="InterPro" id="IPR020097">
    <property type="entry name" value="PsdUridine_synth_TruA_a/b_dom"/>
</dbReference>
<feature type="domain" description="Pseudouridine synthase I TruA alpha/beta" evidence="8">
    <location>
        <begin position="36"/>
        <end position="133"/>
    </location>
</feature>
<comment type="similarity">
    <text evidence="1 4 7">Belongs to the tRNA pseudouridine synthase TruA family.</text>
</comment>
<dbReference type="CDD" id="cd02570">
    <property type="entry name" value="PseudoU_synth_EcTruA"/>
    <property type="match status" value="1"/>
</dbReference>
<dbReference type="InterPro" id="IPR020094">
    <property type="entry name" value="TruA/RsuA/RluB/E/F_N"/>
</dbReference>
<dbReference type="Pfam" id="PF01416">
    <property type="entry name" value="PseudoU_synth_1"/>
    <property type="match status" value="2"/>
</dbReference>
<feature type="binding site" evidence="4 6">
    <location>
        <position position="140"/>
    </location>
    <ligand>
        <name>substrate</name>
    </ligand>
</feature>
<protein>
    <recommendedName>
        <fullName evidence="4">tRNA pseudouridine synthase A</fullName>
        <ecNumber evidence="4">5.4.99.12</ecNumber>
    </recommendedName>
    <alternativeName>
        <fullName evidence="4">tRNA pseudouridine(38-40) synthase</fullName>
    </alternativeName>
    <alternativeName>
        <fullName evidence="4">tRNA pseudouridylate synthase I</fullName>
    </alternativeName>
    <alternativeName>
        <fullName evidence="4">tRNA-uridine isomerase I</fullName>
    </alternativeName>
</protein>
<evidence type="ECO:0000313" key="9">
    <source>
        <dbReference type="EMBL" id="RIY37129.1"/>
    </source>
</evidence>
<feature type="domain" description="Pseudouridine synthase I TruA alpha/beta" evidence="8">
    <location>
        <begin position="174"/>
        <end position="276"/>
    </location>
</feature>
<dbReference type="Gene3D" id="3.30.70.580">
    <property type="entry name" value="Pseudouridine synthase I, catalytic domain, N-terminal subdomain"/>
    <property type="match status" value="1"/>
</dbReference>
<accession>A0A3A1YIP2</accession>
<sequence>MSSLENSVQSPALDLTAFPYIPADYEQQKYYNVVMLVAYKGSNYAGFQRQQHTLSVQGCLEKALSKVANHSVESFCAGRTDANVHGTNQVINFYTTAVRPDYGWLRGANANLPPDIRVVACYVLEDLTFHARFSALARRYRYLIKEQASIFDAHVSELITLVQDKLDLELMNQAAQHLLGEQDFKSFQAARCQASTSMRNIHHAYFYRQGNFIVFDIQANAFLYHMVRNIMGSLLKVGKHELSVDEFKALIAAKDRNLAPPTAPANGLYLVEVLYPEPYNFKPQTIGPIFLHD</sequence>
<dbReference type="Gene3D" id="3.30.70.660">
    <property type="entry name" value="Pseudouridine synthase I, catalytic domain, C-terminal subdomain"/>
    <property type="match status" value="1"/>
</dbReference>
<proteinExistence type="inferred from homology"/>
<dbReference type="InterPro" id="IPR020095">
    <property type="entry name" value="PsdUridine_synth_TruA_C"/>
</dbReference>
<evidence type="ECO:0000256" key="3">
    <source>
        <dbReference type="ARBA" id="ARBA00023235"/>
    </source>
</evidence>
<dbReference type="SUPFAM" id="SSF55120">
    <property type="entry name" value="Pseudouridine synthase"/>
    <property type="match status" value="1"/>
</dbReference>
<keyword evidence="2 4" id="KW-0819">tRNA processing</keyword>
<dbReference type="PANTHER" id="PTHR11142">
    <property type="entry name" value="PSEUDOURIDYLATE SYNTHASE"/>
    <property type="match status" value="1"/>
</dbReference>
<dbReference type="GO" id="GO:0160147">
    <property type="term" value="F:tRNA pseudouridine(38-40) synthase activity"/>
    <property type="evidence" value="ECO:0007669"/>
    <property type="project" value="UniProtKB-EC"/>
</dbReference>
<name>A0A3A1YIP2_9GAMM</name>
<evidence type="ECO:0000256" key="1">
    <source>
        <dbReference type="ARBA" id="ARBA00009375"/>
    </source>
</evidence>
<evidence type="ECO:0000256" key="5">
    <source>
        <dbReference type="PIRSR" id="PIRSR001430-1"/>
    </source>
</evidence>
<dbReference type="OrthoDB" id="9811823at2"/>
<dbReference type="EC" id="5.4.99.12" evidence="4"/>
<dbReference type="AlphaFoldDB" id="A0A3A1YIP2"/>